<evidence type="ECO:0000313" key="3">
    <source>
        <dbReference type="Proteomes" id="UP000324222"/>
    </source>
</evidence>
<evidence type="ECO:0000256" key="1">
    <source>
        <dbReference type="SAM" id="MobiDB-lite"/>
    </source>
</evidence>
<gene>
    <name evidence="2" type="ORF">E2C01_065001</name>
</gene>
<evidence type="ECO:0000313" key="2">
    <source>
        <dbReference type="EMBL" id="MPC70744.1"/>
    </source>
</evidence>
<name>A0A5B7HQJ8_PORTR</name>
<keyword evidence="3" id="KW-1185">Reference proteome</keyword>
<dbReference type="Proteomes" id="UP000324222">
    <property type="component" value="Unassembled WGS sequence"/>
</dbReference>
<accession>A0A5B7HQJ8</accession>
<proteinExistence type="predicted"/>
<reference evidence="2 3" key="1">
    <citation type="submission" date="2019-05" db="EMBL/GenBank/DDBJ databases">
        <title>Another draft genome of Portunus trituberculatus and its Hox gene families provides insights of decapod evolution.</title>
        <authorList>
            <person name="Jeong J.-H."/>
            <person name="Song I."/>
            <person name="Kim S."/>
            <person name="Choi T."/>
            <person name="Kim D."/>
            <person name="Ryu S."/>
            <person name="Kim W."/>
        </authorList>
    </citation>
    <scope>NUCLEOTIDE SEQUENCE [LARGE SCALE GENOMIC DNA]</scope>
    <source>
        <tissue evidence="2">Muscle</tissue>
    </source>
</reference>
<protein>
    <submittedName>
        <fullName evidence="2">Uncharacterized protein</fullName>
    </submittedName>
</protein>
<sequence>MEMMVRSEVITSTVRPGTTSAGQKNEVHPTTTMSQDGTSKLMTWMKLWRRSTRRMRRHGHVSEDTRVPDCQLVHCPLHRIHRYNRQIKAVLQETV</sequence>
<dbReference type="EMBL" id="VSRR010031632">
    <property type="protein sequence ID" value="MPC70744.1"/>
    <property type="molecule type" value="Genomic_DNA"/>
</dbReference>
<comment type="caution">
    <text evidence="2">The sequence shown here is derived from an EMBL/GenBank/DDBJ whole genome shotgun (WGS) entry which is preliminary data.</text>
</comment>
<organism evidence="2 3">
    <name type="scientific">Portunus trituberculatus</name>
    <name type="common">Swimming crab</name>
    <name type="synonym">Neptunus trituberculatus</name>
    <dbReference type="NCBI Taxonomy" id="210409"/>
    <lineage>
        <taxon>Eukaryota</taxon>
        <taxon>Metazoa</taxon>
        <taxon>Ecdysozoa</taxon>
        <taxon>Arthropoda</taxon>
        <taxon>Crustacea</taxon>
        <taxon>Multicrustacea</taxon>
        <taxon>Malacostraca</taxon>
        <taxon>Eumalacostraca</taxon>
        <taxon>Eucarida</taxon>
        <taxon>Decapoda</taxon>
        <taxon>Pleocyemata</taxon>
        <taxon>Brachyura</taxon>
        <taxon>Eubrachyura</taxon>
        <taxon>Portunoidea</taxon>
        <taxon>Portunidae</taxon>
        <taxon>Portuninae</taxon>
        <taxon>Portunus</taxon>
    </lineage>
</organism>
<feature type="region of interest" description="Disordered" evidence="1">
    <location>
        <begin position="1"/>
        <end position="36"/>
    </location>
</feature>
<dbReference type="AlphaFoldDB" id="A0A5B7HQJ8"/>
<feature type="compositionally biased region" description="Polar residues" evidence="1">
    <location>
        <begin position="9"/>
        <end position="36"/>
    </location>
</feature>